<dbReference type="AlphaFoldDB" id="A0A386WEA6"/>
<gene>
    <name evidence="1" type="ORF">CSH63_04005</name>
</gene>
<sequence>MKAFHIGYSCWGFLGDGVINTPDGSRSYRRPVLDELQAAGHRVTLLQRNRDLHEAGVDQRDQFAFSEKFPDDLDVLMLEWRWPLPGRNTTACDAPGHTCDLHRQTELLGAYTFRGLPTVIWDLDRRLPADAPIRQRPNVRVCEFATRPNPGAATVLCPVPDAQLDAMDPYALARLPRPLSLVYVGNQYDRDDHFATFFAPAAAYLEHEVAGKWTRTEPWPHVNFTGRCAFPEVEQFHRGALATVLLAPERYRTAGHITQRIFEAVLAGCIPLMPADVVDGERFVPAGLVVADAADVVARVEMLQRIHGTEAHGDLLWRCRRRLDQMRLSRQVAVLQQVIGDPLGIPAR</sequence>
<dbReference type="EMBL" id="CP024087">
    <property type="protein sequence ID" value="AYF26645.1"/>
    <property type="molecule type" value="Genomic_DNA"/>
</dbReference>
<name>A0A386WEA6_9ACTN</name>
<dbReference type="Proteomes" id="UP000267804">
    <property type="component" value="Chromosome"/>
</dbReference>
<dbReference type="RefSeq" id="WP_120573691.1">
    <property type="nucleotide sequence ID" value="NZ_CP024087.1"/>
</dbReference>
<evidence type="ECO:0000313" key="1">
    <source>
        <dbReference type="EMBL" id="AYF26645.1"/>
    </source>
</evidence>
<accession>A0A386WEA6</accession>
<reference evidence="1 2" key="1">
    <citation type="submission" date="2017-10" db="EMBL/GenBank/DDBJ databases">
        <title>Integration of genomic and chemical information greatly accelerates assignment of the full stereostructure of myelolactone, a potent inhibitor of myeloma from a marine-derived Micromonospora.</title>
        <authorList>
            <person name="Kim M.C."/>
            <person name="Machado H."/>
            <person name="Jensen P.R."/>
            <person name="Fenical W."/>
        </authorList>
    </citation>
    <scope>NUCLEOTIDE SEQUENCE [LARGE SCALE GENOMIC DNA]</scope>
    <source>
        <strain evidence="1 2">CNY-010</strain>
    </source>
</reference>
<proteinExistence type="predicted"/>
<dbReference type="KEGG" id="mtua:CSH63_04005"/>
<organism evidence="1 2">
    <name type="scientific">Micromonospora tulbaghiae</name>
    <dbReference type="NCBI Taxonomy" id="479978"/>
    <lineage>
        <taxon>Bacteria</taxon>
        <taxon>Bacillati</taxon>
        <taxon>Actinomycetota</taxon>
        <taxon>Actinomycetes</taxon>
        <taxon>Micromonosporales</taxon>
        <taxon>Micromonosporaceae</taxon>
        <taxon>Micromonospora</taxon>
    </lineage>
</organism>
<evidence type="ECO:0008006" key="3">
    <source>
        <dbReference type="Google" id="ProtNLM"/>
    </source>
</evidence>
<protein>
    <recommendedName>
        <fullName evidence="3">Glycosyltransferase</fullName>
    </recommendedName>
</protein>
<evidence type="ECO:0000313" key="2">
    <source>
        <dbReference type="Proteomes" id="UP000267804"/>
    </source>
</evidence>